<dbReference type="InterPro" id="IPR010273">
    <property type="entry name" value="DUF881"/>
</dbReference>
<dbReference type="Proteomes" id="UP000659061">
    <property type="component" value="Unassembled WGS sequence"/>
</dbReference>
<dbReference type="GO" id="GO:0005886">
    <property type="term" value="C:plasma membrane"/>
    <property type="evidence" value="ECO:0007669"/>
    <property type="project" value="TreeGrafter"/>
</dbReference>
<dbReference type="Gene3D" id="3.30.70.1880">
    <property type="entry name" value="Protein of unknown function DUF881"/>
    <property type="match status" value="1"/>
</dbReference>
<comment type="caution">
    <text evidence="4">The sequence shown here is derived from an EMBL/GenBank/DDBJ whole genome shotgun (WGS) entry which is preliminary data.</text>
</comment>
<gene>
    <name evidence="5" type="ORF">BJ975_001271</name>
    <name evidence="3" type="ORF">IDH50_09730</name>
    <name evidence="4" type="ORF">IDH50_14030</name>
</gene>
<dbReference type="EMBL" id="JACBZN010000001">
    <property type="protein sequence ID" value="NYI37896.1"/>
    <property type="molecule type" value="Genomic_DNA"/>
</dbReference>
<evidence type="ECO:0000313" key="3">
    <source>
        <dbReference type="EMBL" id="MBD1270509.1"/>
    </source>
</evidence>
<name>A0A8I0KP11_9ACTN</name>
<protein>
    <submittedName>
        <fullName evidence="4">DUF881 domain-containing protein</fullName>
    </submittedName>
    <submittedName>
        <fullName evidence="5">Uncharacterized protein YlxW (UPF0749 family)</fullName>
    </submittedName>
</protein>
<evidence type="ECO:0000313" key="5">
    <source>
        <dbReference type="EMBL" id="NYI37896.1"/>
    </source>
</evidence>
<keyword evidence="6" id="KW-1185">Reference proteome</keyword>
<dbReference type="Pfam" id="PF05949">
    <property type="entry name" value="DUF881"/>
    <property type="match status" value="1"/>
</dbReference>
<accession>A0A8I0KP11</accession>
<evidence type="ECO:0000313" key="4">
    <source>
        <dbReference type="EMBL" id="MBD1271359.1"/>
    </source>
</evidence>
<dbReference type="PANTHER" id="PTHR37313:SF2">
    <property type="entry name" value="UPF0749 PROTEIN YLXX"/>
    <property type="match status" value="1"/>
</dbReference>
<dbReference type="EMBL" id="JACWMT010000003">
    <property type="protein sequence ID" value="MBD1271359.1"/>
    <property type="molecule type" value="Genomic_DNA"/>
</dbReference>
<keyword evidence="2" id="KW-0175">Coiled coil</keyword>
<comment type="similarity">
    <text evidence="1">Belongs to the UPF0749 family.</text>
</comment>
<evidence type="ECO:0000313" key="6">
    <source>
        <dbReference type="Proteomes" id="UP000587211"/>
    </source>
</evidence>
<reference evidence="4" key="2">
    <citation type="submission" date="2020-09" db="EMBL/GenBank/DDBJ databases">
        <title>Novel species in genus Aeromicrobium.</title>
        <authorList>
            <person name="Zhang G."/>
        </authorList>
    </citation>
    <scope>NUCLEOTIDE SEQUENCE</scope>
    <source>
        <strain evidence="4">SSW1-57</strain>
    </source>
</reference>
<dbReference type="AlphaFoldDB" id="A0A8I0KP11"/>
<proteinExistence type="inferred from homology"/>
<evidence type="ECO:0000256" key="2">
    <source>
        <dbReference type="SAM" id="Coils"/>
    </source>
</evidence>
<evidence type="ECO:0000256" key="1">
    <source>
        <dbReference type="ARBA" id="ARBA00009108"/>
    </source>
</evidence>
<dbReference type="Proteomes" id="UP000587211">
    <property type="component" value="Unassembled WGS sequence"/>
</dbReference>
<sequence length="230" mass="24641">MRDQLGRRSSWIVALLVGLLAFTMTVQWRQDDETDDFSGVRGVELAELLKSLDATNTRLSQQIDTLRASRDDLRDSNESTAEARKAAVERANALAILAGTVGAEGEGIEITITAPPGAVTASVLLDAVQEMRDAGAEVISLNGVARVVAQTWFLDDDAGVRVSGRVLKPPYVMEVIGDPDTLADAVTFRGGLADRVEGRGGEVGVEKRQRIRVTAVADAPEPQYARPAND</sequence>
<feature type="coiled-coil region" evidence="2">
    <location>
        <begin position="49"/>
        <end position="76"/>
    </location>
</feature>
<evidence type="ECO:0000313" key="7">
    <source>
        <dbReference type="Proteomes" id="UP000659061"/>
    </source>
</evidence>
<dbReference type="EMBL" id="JACWMT010000002">
    <property type="protein sequence ID" value="MBD1270509.1"/>
    <property type="molecule type" value="Genomic_DNA"/>
</dbReference>
<reference evidence="5 6" key="1">
    <citation type="submission" date="2020-07" db="EMBL/GenBank/DDBJ databases">
        <title>Sequencing the genomes of 1000 actinobacteria strains.</title>
        <authorList>
            <person name="Klenk H.-P."/>
        </authorList>
    </citation>
    <scope>NUCLEOTIDE SEQUENCE [LARGE SCALE GENOMIC DNA]</scope>
    <source>
        <strain evidence="5 6">DSM 19087</strain>
    </source>
</reference>
<dbReference type="PANTHER" id="PTHR37313">
    <property type="entry name" value="UPF0749 PROTEIN RV1825"/>
    <property type="match status" value="1"/>
</dbReference>
<organism evidence="4 7">
    <name type="scientific">Aeromicrobium tamlense</name>
    <dbReference type="NCBI Taxonomy" id="375541"/>
    <lineage>
        <taxon>Bacteria</taxon>
        <taxon>Bacillati</taxon>
        <taxon>Actinomycetota</taxon>
        <taxon>Actinomycetes</taxon>
        <taxon>Propionibacteriales</taxon>
        <taxon>Nocardioidaceae</taxon>
        <taxon>Aeromicrobium</taxon>
    </lineage>
</organism>
<dbReference type="RefSeq" id="WP_179424358.1">
    <property type="nucleotide sequence ID" value="NZ_BAAAMP010000001.1"/>
</dbReference>